<dbReference type="CDD" id="cd00737">
    <property type="entry name" value="lyz_endolysin_autolysin"/>
    <property type="match status" value="1"/>
</dbReference>
<dbReference type="GO" id="GO:0042742">
    <property type="term" value="P:defense response to bacterium"/>
    <property type="evidence" value="ECO:0007669"/>
    <property type="project" value="UniProtKB-KW"/>
</dbReference>
<keyword evidence="6 7" id="KW-0326">Glycosidase</keyword>
<dbReference type="InterPro" id="IPR023347">
    <property type="entry name" value="Lysozyme_dom_sf"/>
</dbReference>
<evidence type="ECO:0000256" key="6">
    <source>
        <dbReference type="ARBA" id="ARBA00023295"/>
    </source>
</evidence>
<dbReference type="PANTHER" id="PTHR38107:SF3">
    <property type="entry name" value="LYSOZYME RRRD-RELATED"/>
    <property type="match status" value="1"/>
</dbReference>
<dbReference type="InterPro" id="IPR002196">
    <property type="entry name" value="Glyco_hydro_24"/>
</dbReference>
<dbReference type="PATRIC" id="fig|1144672.3.peg.2533"/>
<evidence type="ECO:0000256" key="2">
    <source>
        <dbReference type="ARBA" id="ARBA00022529"/>
    </source>
</evidence>
<dbReference type="GO" id="GO:0031640">
    <property type="term" value="P:killing of cells of another organism"/>
    <property type="evidence" value="ECO:0007669"/>
    <property type="project" value="UniProtKB-KW"/>
</dbReference>
<evidence type="ECO:0000313" key="8">
    <source>
        <dbReference type="EMBL" id="ENV08995.1"/>
    </source>
</evidence>
<accession>N8XPL4</accession>
<evidence type="ECO:0000256" key="4">
    <source>
        <dbReference type="ARBA" id="ARBA00022801"/>
    </source>
</evidence>
<evidence type="ECO:0000313" key="9">
    <source>
        <dbReference type="Proteomes" id="UP000013209"/>
    </source>
</evidence>
<evidence type="ECO:0000256" key="1">
    <source>
        <dbReference type="ARBA" id="ARBA00000632"/>
    </source>
</evidence>
<dbReference type="InterPro" id="IPR033907">
    <property type="entry name" value="Endolysin_autolysin"/>
</dbReference>
<evidence type="ECO:0000256" key="7">
    <source>
        <dbReference type="RuleBase" id="RU003788"/>
    </source>
</evidence>
<keyword evidence="4 7" id="KW-0378">Hydrolase</keyword>
<dbReference type="Proteomes" id="UP000013209">
    <property type="component" value="Unassembled WGS sequence"/>
</dbReference>
<keyword evidence="2 7" id="KW-0929">Antimicrobial</keyword>
<evidence type="ECO:0000256" key="3">
    <source>
        <dbReference type="ARBA" id="ARBA00022638"/>
    </source>
</evidence>
<protein>
    <recommendedName>
        <fullName evidence="7">Lysozyme</fullName>
        <ecNumber evidence="7">3.2.1.17</ecNumber>
    </recommendedName>
</protein>
<dbReference type="GO" id="GO:0009253">
    <property type="term" value="P:peptidoglycan catabolic process"/>
    <property type="evidence" value="ECO:0007669"/>
    <property type="project" value="InterPro"/>
</dbReference>
<dbReference type="PANTHER" id="PTHR38107">
    <property type="match status" value="1"/>
</dbReference>
<dbReference type="GO" id="GO:0003796">
    <property type="term" value="F:lysozyme activity"/>
    <property type="evidence" value="ECO:0007669"/>
    <property type="project" value="UniProtKB-EC"/>
</dbReference>
<evidence type="ECO:0000256" key="5">
    <source>
        <dbReference type="ARBA" id="ARBA00023200"/>
    </source>
</evidence>
<dbReference type="eggNOG" id="COG3772">
    <property type="taxonomic scope" value="Bacteria"/>
</dbReference>
<dbReference type="RefSeq" id="WP_004805868.1">
    <property type="nucleotide sequence ID" value="NZ_KB849440.1"/>
</dbReference>
<dbReference type="EC" id="3.2.1.17" evidence="7"/>
<organism evidence="8 9">
    <name type="scientific">Acinetobacter higginsii</name>
    <dbReference type="NCBI Taxonomy" id="70347"/>
    <lineage>
        <taxon>Bacteria</taxon>
        <taxon>Pseudomonadati</taxon>
        <taxon>Pseudomonadota</taxon>
        <taxon>Gammaproteobacteria</taxon>
        <taxon>Moraxellales</taxon>
        <taxon>Moraxellaceae</taxon>
        <taxon>Acinetobacter</taxon>
    </lineage>
</organism>
<dbReference type="InterPro" id="IPR034690">
    <property type="entry name" value="Endolysin_T4_type"/>
</dbReference>
<dbReference type="STRING" id="1144672.F966_02640"/>
<name>N8XPL4_9GAMM</name>
<dbReference type="GO" id="GO:0016998">
    <property type="term" value="P:cell wall macromolecule catabolic process"/>
    <property type="evidence" value="ECO:0007669"/>
    <property type="project" value="InterPro"/>
</dbReference>
<dbReference type="HAMAP" id="MF_04110">
    <property type="entry name" value="ENDOLYSIN_T4"/>
    <property type="match status" value="1"/>
</dbReference>
<dbReference type="EMBL" id="APPH01000010">
    <property type="protein sequence ID" value="ENV08995.1"/>
    <property type="molecule type" value="Genomic_DNA"/>
</dbReference>
<comment type="similarity">
    <text evidence="7">Belongs to the glycosyl hydrolase 24 family.</text>
</comment>
<reference evidence="8 9" key="1">
    <citation type="submission" date="2013-02" db="EMBL/GenBank/DDBJ databases">
        <title>The Genome Sequence of Acinetobacter sp. CIP 56.2.</title>
        <authorList>
            <consortium name="The Broad Institute Genome Sequencing Platform"/>
            <consortium name="The Broad Institute Genome Sequencing Center for Infectious Disease"/>
            <person name="Cerqueira G."/>
            <person name="Feldgarden M."/>
            <person name="Courvalin P."/>
            <person name="Perichon B."/>
            <person name="Grillot-Courvalin C."/>
            <person name="Clermont D."/>
            <person name="Rocha E."/>
            <person name="Yoon E.-J."/>
            <person name="Nemec A."/>
            <person name="Walker B."/>
            <person name="Young S.K."/>
            <person name="Zeng Q."/>
            <person name="Gargeya S."/>
            <person name="Fitzgerald M."/>
            <person name="Haas B."/>
            <person name="Abouelleil A."/>
            <person name="Alvarado L."/>
            <person name="Arachchi H.M."/>
            <person name="Berlin A.M."/>
            <person name="Chapman S.B."/>
            <person name="Dewar J."/>
            <person name="Goldberg J."/>
            <person name="Griggs A."/>
            <person name="Gujja S."/>
            <person name="Hansen M."/>
            <person name="Howarth C."/>
            <person name="Imamovic A."/>
            <person name="Larimer J."/>
            <person name="McCowan C."/>
            <person name="Murphy C."/>
            <person name="Neiman D."/>
            <person name="Pearson M."/>
            <person name="Priest M."/>
            <person name="Roberts A."/>
            <person name="Saif S."/>
            <person name="Shea T."/>
            <person name="Sisk P."/>
            <person name="Sykes S."/>
            <person name="Wortman J."/>
            <person name="Nusbaum C."/>
            <person name="Birren B."/>
        </authorList>
    </citation>
    <scope>NUCLEOTIDE SEQUENCE [LARGE SCALE GENOMIC DNA]</scope>
    <source>
        <strain evidence="8 9">CIP 56.2</strain>
    </source>
</reference>
<dbReference type="Pfam" id="PF00959">
    <property type="entry name" value="Phage_lysozyme"/>
    <property type="match status" value="1"/>
</dbReference>
<dbReference type="InterPro" id="IPR023346">
    <property type="entry name" value="Lysozyme-like_dom_sf"/>
</dbReference>
<sequence length="184" mass="20401">MDRKAFFDIARKLLGGKLTQNQVDRFSEILDEYQSGSMKTSSVGINLITSFEDLVLTAYDDGVGVWTIGFGTTVFPNGVKVKRGDTCTKAQAMTFFQHDLQRFEAAVNSVVKVPVSQNQFDALVSLTYNIGETAFKKSTLLAKLNKGDFIGAADQFKVWNIGGGKVMKGLERRRAAERNLFLKK</sequence>
<keyword evidence="5" id="KW-1035">Host cytoplasm</keyword>
<keyword evidence="3 7" id="KW-0081">Bacteriolytic enzyme</keyword>
<comment type="caution">
    <text evidence="8">The sequence shown here is derived from an EMBL/GenBank/DDBJ whole genome shotgun (WGS) entry which is preliminary data.</text>
</comment>
<gene>
    <name evidence="8" type="ORF">F966_02640</name>
</gene>
<comment type="catalytic activity">
    <reaction evidence="1 7">
        <text>Hydrolysis of (1-&gt;4)-beta-linkages between N-acetylmuramic acid and N-acetyl-D-glucosamine residues in a peptidoglycan and between N-acetyl-D-glucosamine residues in chitodextrins.</text>
        <dbReference type="EC" id="3.2.1.17"/>
    </reaction>
</comment>
<proteinExistence type="inferred from homology"/>
<dbReference type="Gene3D" id="1.10.530.40">
    <property type="match status" value="1"/>
</dbReference>
<dbReference type="InterPro" id="IPR051018">
    <property type="entry name" value="Bacteriophage_GH24"/>
</dbReference>
<dbReference type="SUPFAM" id="SSF53955">
    <property type="entry name" value="Lysozyme-like"/>
    <property type="match status" value="1"/>
</dbReference>
<dbReference type="HOGENOM" id="CLU_091641_3_1_6"/>
<dbReference type="AlphaFoldDB" id="N8XPL4"/>